<dbReference type="GO" id="GO:0005525">
    <property type="term" value="F:GTP binding"/>
    <property type="evidence" value="ECO:0007669"/>
    <property type="project" value="UniProtKB-KW"/>
</dbReference>
<dbReference type="Pfam" id="PF01227">
    <property type="entry name" value="GTP_cyclohydroI"/>
    <property type="match status" value="1"/>
</dbReference>
<dbReference type="AlphaFoldDB" id="A0A2D0N5R2"/>
<dbReference type="EC" id="3.5.4.16" evidence="6"/>
<dbReference type="NCBIfam" id="TIGR00063">
    <property type="entry name" value="folE"/>
    <property type="match status" value="1"/>
</dbReference>
<evidence type="ECO:0000313" key="8">
    <source>
        <dbReference type="EMBL" id="PHN03738.1"/>
    </source>
</evidence>
<dbReference type="Proteomes" id="UP000223913">
    <property type="component" value="Unassembled WGS sequence"/>
</dbReference>
<dbReference type="NCBIfam" id="NF006826">
    <property type="entry name" value="PRK09347.1-3"/>
    <property type="match status" value="1"/>
</dbReference>
<dbReference type="NCBIfam" id="NF006825">
    <property type="entry name" value="PRK09347.1-2"/>
    <property type="match status" value="1"/>
</dbReference>
<evidence type="ECO:0000256" key="5">
    <source>
        <dbReference type="ARBA" id="ARBA00022801"/>
    </source>
</evidence>
<dbReference type="InterPro" id="IPR020602">
    <property type="entry name" value="GTP_CycHdrlase_I_dom"/>
</dbReference>
<comment type="pathway">
    <text evidence="2 6">Cofactor biosynthesis; 7,8-dihydroneopterin triphosphate biosynthesis; 7,8-dihydroneopterin triphosphate from GTP: step 1/1.</text>
</comment>
<comment type="catalytic activity">
    <reaction evidence="1 6">
        <text>GTP + H2O = 7,8-dihydroneopterin 3'-triphosphate + formate + H(+)</text>
        <dbReference type="Rhea" id="RHEA:17473"/>
        <dbReference type="ChEBI" id="CHEBI:15377"/>
        <dbReference type="ChEBI" id="CHEBI:15378"/>
        <dbReference type="ChEBI" id="CHEBI:15740"/>
        <dbReference type="ChEBI" id="CHEBI:37565"/>
        <dbReference type="ChEBI" id="CHEBI:58462"/>
        <dbReference type="EC" id="3.5.4.16"/>
    </reaction>
</comment>
<keyword evidence="6" id="KW-0547">Nucleotide-binding</keyword>
<accession>A0A2D0N5R2</accession>
<feature type="binding site" evidence="6">
    <location>
        <position position="90"/>
    </location>
    <ligand>
        <name>Zn(2+)</name>
        <dbReference type="ChEBI" id="CHEBI:29105"/>
    </ligand>
</feature>
<dbReference type="SUPFAM" id="SSF55620">
    <property type="entry name" value="Tetrahydrobiopterin biosynthesis enzymes-like"/>
    <property type="match status" value="1"/>
</dbReference>
<evidence type="ECO:0000259" key="7">
    <source>
        <dbReference type="Pfam" id="PF01227"/>
    </source>
</evidence>
<dbReference type="GO" id="GO:0005737">
    <property type="term" value="C:cytoplasm"/>
    <property type="evidence" value="ECO:0007669"/>
    <property type="project" value="TreeGrafter"/>
</dbReference>
<keyword evidence="4 6" id="KW-0554">One-carbon metabolism</keyword>
<reference evidence="8 9" key="1">
    <citation type="submission" date="2017-10" db="EMBL/GenBank/DDBJ databases">
        <title>The draft genome sequence of Lewinella nigricans NBRC 102662.</title>
        <authorList>
            <person name="Wang K."/>
        </authorList>
    </citation>
    <scope>NUCLEOTIDE SEQUENCE [LARGE SCALE GENOMIC DNA]</scope>
    <source>
        <strain evidence="8 9">NBRC 102662</strain>
    </source>
</reference>
<dbReference type="GO" id="GO:0046654">
    <property type="term" value="P:tetrahydrofolate biosynthetic process"/>
    <property type="evidence" value="ECO:0007669"/>
    <property type="project" value="UniProtKB-UniRule"/>
</dbReference>
<dbReference type="GO" id="GO:0003934">
    <property type="term" value="F:GTP cyclohydrolase I activity"/>
    <property type="evidence" value="ECO:0007669"/>
    <property type="project" value="UniProtKB-UniRule"/>
</dbReference>
<evidence type="ECO:0000256" key="6">
    <source>
        <dbReference type="HAMAP-Rule" id="MF_00223"/>
    </source>
</evidence>
<evidence type="ECO:0000256" key="1">
    <source>
        <dbReference type="ARBA" id="ARBA00001052"/>
    </source>
</evidence>
<evidence type="ECO:0000256" key="3">
    <source>
        <dbReference type="ARBA" id="ARBA00008085"/>
    </source>
</evidence>
<protein>
    <recommendedName>
        <fullName evidence="6">GTP cyclohydrolase 1</fullName>
        <ecNumber evidence="6">3.5.4.16</ecNumber>
    </recommendedName>
    <alternativeName>
        <fullName evidence="6">GTP cyclohydrolase I</fullName>
        <shortName evidence="6">GTP-CH-I</shortName>
    </alternativeName>
</protein>
<keyword evidence="9" id="KW-1185">Reference proteome</keyword>
<keyword evidence="6" id="KW-0862">Zinc</keyword>
<feature type="domain" description="GTP cyclohydrolase I" evidence="7">
    <location>
        <begin position="18"/>
        <end position="193"/>
    </location>
</feature>
<keyword evidence="5 6" id="KW-0378">Hydrolase</keyword>
<comment type="caution">
    <text evidence="8">The sequence shown here is derived from an EMBL/GenBank/DDBJ whole genome shotgun (WGS) entry which is preliminary data.</text>
</comment>
<evidence type="ECO:0000256" key="2">
    <source>
        <dbReference type="ARBA" id="ARBA00005080"/>
    </source>
</evidence>
<dbReference type="Gene3D" id="1.10.286.10">
    <property type="match status" value="1"/>
</dbReference>
<gene>
    <name evidence="6 8" type="primary">folE</name>
    <name evidence="8" type="ORF">CRP01_24605</name>
</gene>
<dbReference type="PROSITE" id="PS00860">
    <property type="entry name" value="GTP_CYCLOHYDROL_1_2"/>
    <property type="match status" value="1"/>
</dbReference>
<dbReference type="GO" id="GO:0008270">
    <property type="term" value="F:zinc ion binding"/>
    <property type="evidence" value="ECO:0007669"/>
    <property type="project" value="UniProtKB-UniRule"/>
</dbReference>
<dbReference type="GO" id="GO:0006729">
    <property type="term" value="P:tetrahydrobiopterin biosynthetic process"/>
    <property type="evidence" value="ECO:0007669"/>
    <property type="project" value="TreeGrafter"/>
</dbReference>
<dbReference type="EMBL" id="PDUD01000029">
    <property type="protein sequence ID" value="PHN03738.1"/>
    <property type="molecule type" value="Genomic_DNA"/>
</dbReference>
<name>A0A2D0N5R2_FLAN2</name>
<dbReference type="InterPro" id="IPR018234">
    <property type="entry name" value="GTP_CycHdrlase_I_CS"/>
</dbReference>
<sequence>MVMNELEKSQLEALEELKEHYEGVLTLVGEDPDREGLVKTPERAAKAMQFLTAGYEQDGEAILRSAMFKEDYSEMVLVKDIELYSLCEHHMLPFFGKAHVAYIPNGHIVGLSKIPRVIDVFARRLQVQERLTDQILQCIHQTLQPLGVAVVIEARHMCMMMRGVQKQNSVTTTSAFTGEFKNSETRSEFLTLIGSKLH</sequence>
<dbReference type="PANTHER" id="PTHR11109:SF7">
    <property type="entry name" value="GTP CYCLOHYDROLASE 1"/>
    <property type="match status" value="1"/>
</dbReference>
<dbReference type="InterPro" id="IPR043134">
    <property type="entry name" value="GTP-CH-I_N"/>
</dbReference>
<dbReference type="UniPathway" id="UPA00848">
    <property type="reaction ID" value="UER00151"/>
</dbReference>
<feature type="binding site" evidence="6">
    <location>
        <position position="158"/>
    </location>
    <ligand>
        <name>Zn(2+)</name>
        <dbReference type="ChEBI" id="CHEBI:29105"/>
    </ligand>
</feature>
<dbReference type="RefSeq" id="WP_099152771.1">
    <property type="nucleotide sequence ID" value="NZ_PDUD01000029.1"/>
</dbReference>
<keyword evidence="6" id="KW-0342">GTP-binding</keyword>
<dbReference type="PROSITE" id="PS00859">
    <property type="entry name" value="GTP_CYCLOHYDROL_1_1"/>
    <property type="match status" value="1"/>
</dbReference>
<dbReference type="InterPro" id="IPR043133">
    <property type="entry name" value="GTP-CH-I_C/QueF"/>
</dbReference>
<feature type="binding site" evidence="6">
    <location>
        <position position="87"/>
    </location>
    <ligand>
        <name>Zn(2+)</name>
        <dbReference type="ChEBI" id="CHEBI:29105"/>
    </ligand>
</feature>
<proteinExistence type="inferred from homology"/>
<dbReference type="FunFam" id="3.30.1130.10:FF:000001">
    <property type="entry name" value="GTP cyclohydrolase 1"/>
    <property type="match status" value="1"/>
</dbReference>
<organism evidence="8 9">
    <name type="scientific">Flavilitoribacter nigricans (strain ATCC 23147 / DSM 23189 / NBRC 102662 / NCIMB 1420 / SS-2)</name>
    <name type="common">Lewinella nigricans</name>
    <dbReference type="NCBI Taxonomy" id="1122177"/>
    <lineage>
        <taxon>Bacteria</taxon>
        <taxon>Pseudomonadati</taxon>
        <taxon>Bacteroidota</taxon>
        <taxon>Saprospiria</taxon>
        <taxon>Saprospirales</taxon>
        <taxon>Lewinellaceae</taxon>
        <taxon>Flavilitoribacter</taxon>
    </lineage>
</organism>
<dbReference type="HAMAP" id="MF_00223">
    <property type="entry name" value="FolE"/>
    <property type="match status" value="1"/>
</dbReference>
<evidence type="ECO:0000256" key="4">
    <source>
        <dbReference type="ARBA" id="ARBA00022563"/>
    </source>
</evidence>
<keyword evidence="6" id="KW-0479">Metal-binding</keyword>
<dbReference type="Gene3D" id="3.30.1130.10">
    <property type="match status" value="1"/>
</dbReference>
<dbReference type="GO" id="GO:0006730">
    <property type="term" value="P:one-carbon metabolic process"/>
    <property type="evidence" value="ECO:0007669"/>
    <property type="project" value="UniProtKB-UniRule"/>
</dbReference>
<comment type="similarity">
    <text evidence="3 6">Belongs to the GTP cyclohydrolase I family.</text>
</comment>
<evidence type="ECO:0000313" key="9">
    <source>
        <dbReference type="Proteomes" id="UP000223913"/>
    </source>
</evidence>
<dbReference type="OrthoDB" id="9801207at2"/>
<comment type="subunit">
    <text evidence="6">Homopolymer.</text>
</comment>
<dbReference type="InterPro" id="IPR001474">
    <property type="entry name" value="GTP_CycHdrlase_I"/>
</dbReference>
<dbReference type="PANTHER" id="PTHR11109">
    <property type="entry name" value="GTP CYCLOHYDROLASE I"/>
    <property type="match status" value="1"/>
</dbReference>